<protein>
    <recommendedName>
        <fullName evidence="4">Carboxypeptidase regulatory-like domain-containing protein</fullName>
    </recommendedName>
</protein>
<evidence type="ECO:0000256" key="1">
    <source>
        <dbReference type="SAM" id="Phobius"/>
    </source>
</evidence>
<proteinExistence type="predicted"/>
<keyword evidence="1" id="KW-0812">Transmembrane</keyword>
<reference evidence="2 3" key="1">
    <citation type="submission" date="2019-03" db="EMBL/GenBank/DDBJ databases">
        <title>Deep-cultivation of Planctomycetes and their phenomic and genomic characterization uncovers novel biology.</title>
        <authorList>
            <person name="Wiegand S."/>
            <person name="Jogler M."/>
            <person name="Boedeker C."/>
            <person name="Pinto D."/>
            <person name="Vollmers J."/>
            <person name="Rivas-Marin E."/>
            <person name="Kohn T."/>
            <person name="Peeters S.H."/>
            <person name="Heuer A."/>
            <person name="Rast P."/>
            <person name="Oberbeckmann S."/>
            <person name="Bunk B."/>
            <person name="Jeske O."/>
            <person name="Meyerdierks A."/>
            <person name="Storesund J.E."/>
            <person name="Kallscheuer N."/>
            <person name="Luecker S."/>
            <person name="Lage O.M."/>
            <person name="Pohl T."/>
            <person name="Merkel B.J."/>
            <person name="Hornburger P."/>
            <person name="Mueller R.-W."/>
            <person name="Bruemmer F."/>
            <person name="Labrenz M."/>
            <person name="Spormann A.M."/>
            <person name="Op den Camp H."/>
            <person name="Overmann J."/>
            <person name="Amann R."/>
            <person name="Jetten M.S.M."/>
            <person name="Mascher T."/>
            <person name="Medema M.H."/>
            <person name="Devos D.P."/>
            <person name="Kaster A.-K."/>
            <person name="Ovreas L."/>
            <person name="Rohde M."/>
            <person name="Galperin M.Y."/>
            <person name="Jogler C."/>
        </authorList>
    </citation>
    <scope>NUCLEOTIDE SEQUENCE [LARGE SCALE GENOMIC DNA]</scope>
    <source>
        <strain evidence="2 3">V144</strain>
    </source>
</reference>
<dbReference type="Proteomes" id="UP000318704">
    <property type="component" value="Chromosome"/>
</dbReference>
<dbReference type="EMBL" id="CP037920">
    <property type="protein sequence ID" value="QDT98861.1"/>
    <property type="molecule type" value="Genomic_DNA"/>
</dbReference>
<dbReference type="KEGG" id="gaw:V144x_43700"/>
<keyword evidence="1" id="KW-1133">Transmembrane helix</keyword>
<feature type="transmembrane region" description="Helical" evidence="1">
    <location>
        <begin position="15"/>
        <end position="37"/>
    </location>
</feature>
<evidence type="ECO:0000313" key="3">
    <source>
        <dbReference type="Proteomes" id="UP000318704"/>
    </source>
</evidence>
<organism evidence="2 3">
    <name type="scientific">Gimesia aquarii</name>
    <dbReference type="NCBI Taxonomy" id="2527964"/>
    <lineage>
        <taxon>Bacteria</taxon>
        <taxon>Pseudomonadati</taxon>
        <taxon>Planctomycetota</taxon>
        <taxon>Planctomycetia</taxon>
        <taxon>Planctomycetales</taxon>
        <taxon>Planctomycetaceae</taxon>
        <taxon>Gimesia</taxon>
    </lineage>
</organism>
<name>A0A517W0S8_9PLAN</name>
<gene>
    <name evidence="2" type="ORF">V144x_43700</name>
</gene>
<evidence type="ECO:0008006" key="4">
    <source>
        <dbReference type="Google" id="ProtNLM"/>
    </source>
</evidence>
<dbReference type="AlphaFoldDB" id="A0A517W0S8"/>
<accession>A0A517W0S8</accession>
<keyword evidence="1" id="KW-0472">Membrane</keyword>
<dbReference type="PROSITE" id="PS51257">
    <property type="entry name" value="PROKAR_LIPOPROTEIN"/>
    <property type="match status" value="1"/>
</dbReference>
<sequence length="154" mass="16832">MLVASKDTLMNLSRFYIYLVFGICLILFTACGGNSALEFTRAQVEGTVNYKGEPLEEGLIRYVPDGEIINGQVAGKPIFAKIEQGQYQIPAEKGATVGKNRVEVTCYVEAGKQGNLSGGKAELVKQIIPPKYNSHSILSVEIKEGKNTQDFDLK</sequence>
<evidence type="ECO:0000313" key="2">
    <source>
        <dbReference type="EMBL" id="QDT98861.1"/>
    </source>
</evidence>